<protein>
    <recommendedName>
        <fullName evidence="9">Glycoside hydrolase family 31 N-terminal domain-containing protein</fullName>
    </recommendedName>
</protein>
<dbReference type="InterPro" id="IPR013780">
    <property type="entry name" value="Glyco_hydro_b"/>
</dbReference>
<dbReference type="Proteomes" id="UP000008144">
    <property type="component" value="Chromosome 3"/>
</dbReference>
<name>F6U8G8_CIOIN</name>
<keyword evidence="2 4" id="KW-0378">Hydrolase</keyword>
<keyword evidence="3 4" id="KW-0326">Glycosidase</keyword>
<dbReference type="CDD" id="cd06592">
    <property type="entry name" value="GH31_NET37"/>
    <property type="match status" value="1"/>
</dbReference>
<evidence type="ECO:0000313" key="7">
    <source>
        <dbReference type="Ensembl" id="ENSCINP00000019436.3"/>
    </source>
</evidence>
<organism evidence="7 8">
    <name type="scientific">Ciona intestinalis</name>
    <name type="common">Transparent sea squirt</name>
    <name type="synonym">Ascidia intestinalis</name>
    <dbReference type="NCBI Taxonomy" id="7719"/>
    <lineage>
        <taxon>Eukaryota</taxon>
        <taxon>Metazoa</taxon>
        <taxon>Chordata</taxon>
        <taxon>Tunicata</taxon>
        <taxon>Ascidiacea</taxon>
        <taxon>Phlebobranchia</taxon>
        <taxon>Cionidae</taxon>
        <taxon>Ciona</taxon>
    </lineage>
</organism>
<evidence type="ECO:0008006" key="9">
    <source>
        <dbReference type="Google" id="ProtNLM"/>
    </source>
</evidence>
<feature type="domain" description="Glycoside hydrolase family 31 TIM barrel" evidence="5">
    <location>
        <begin position="132"/>
        <end position="427"/>
    </location>
</feature>
<evidence type="ECO:0000256" key="1">
    <source>
        <dbReference type="ARBA" id="ARBA00007806"/>
    </source>
</evidence>
<dbReference type="Pfam" id="PF21365">
    <property type="entry name" value="Glyco_hydro_31_3rd"/>
    <property type="match status" value="1"/>
</dbReference>
<dbReference type="Pfam" id="PF01055">
    <property type="entry name" value="Glyco_hydro_31_2nd"/>
    <property type="match status" value="1"/>
</dbReference>
<dbReference type="Gene3D" id="3.20.20.80">
    <property type="entry name" value="Glycosidases"/>
    <property type="match status" value="1"/>
</dbReference>
<comment type="similarity">
    <text evidence="1 4">Belongs to the glycosyl hydrolase 31 family.</text>
</comment>
<evidence type="ECO:0000259" key="6">
    <source>
        <dbReference type="Pfam" id="PF21365"/>
    </source>
</evidence>
<dbReference type="Gene3D" id="2.60.40.1180">
    <property type="entry name" value="Golgi alpha-mannosidase II"/>
    <property type="match status" value="1"/>
</dbReference>
<dbReference type="STRING" id="7719.ENSCINP00000019436"/>
<dbReference type="OMA" id="RLDYTIC"/>
<proteinExistence type="inferred from homology"/>
<reference evidence="7" key="3">
    <citation type="submission" date="2025-08" db="UniProtKB">
        <authorList>
            <consortium name="Ensembl"/>
        </authorList>
    </citation>
    <scope>IDENTIFICATION</scope>
</reference>
<dbReference type="GO" id="GO:0004553">
    <property type="term" value="F:hydrolase activity, hydrolyzing O-glycosyl compounds"/>
    <property type="evidence" value="ECO:0007669"/>
    <property type="project" value="InterPro"/>
</dbReference>
<dbReference type="InParanoid" id="F6U8G8"/>
<dbReference type="EMBL" id="EAAA01001701">
    <property type="status" value="NOT_ANNOTATED_CDS"/>
    <property type="molecule type" value="Genomic_DNA"/>
</dbReference>
<dbReference type="GeneTree" id="ENSGT00940000166635"/>
<evidence type="ECO:0000256" key="3">
    <source>
        <dbReference type="ARBA" id="ARBA00023295"/>
    </source>
</evidence>
<reference evidence="7" key="4">
    <citation type="submission" date="2025-09" db="UniProtKB">
        <authorList>
            <consortium name="Ensembl"/>
        </authorList>
    </citation>
    <scope>IDENTIFICATION</scope>
</reference>
<keyword evidence="8" id="KW-1185">Reference proteome</keyword>
<dbReference type="SUPFAM" id="SSF51011">
    <property type="entry name" value="Glycosyl hydrolase domain"/>
    <property type="match status" value="1"/>
</dbReference>
<evidence type="ECO:0000259" key="5">
    <source>
        <dbReference type="Pfam" id="PF01055"/>
    </source>
</evidence>
<dbReference type="SUPFAM" id="SSF51445">
    <property type="entry name" value="(Trans)glycosidases"/>
    <property type="match status" value="1"/>
</dbReference>
<dbReference type="InterPro" id="IPR050985">
    <property type="entry name" value="Alpha-glycosidase_related"/>
</dbReference>
<sequence length="540" mass="61760">WYGGAEMITQKWPLNEINMKRGTSFLSSDLPKRYGNVLERYFLSSKGVAVYIHQDVPLYVSIDLNHANYDKSSLVGPTFLYNDGHSTKLSYTVCIGKDPKTVHQFMTRLNGGFIARPTQLPDLKMMQDPIWSTWARYKSDINQSVVESFVNEILEHNFTNSQVEIDDGYEDEYGDFTFDVKKFPDAKAMVSKLHDKGFRVTTWVTPFINLASRNYRTARSSGYLIPETEDGSPAVIRWWNGRGSVVDFTNPSAAKWYSDYLSSVKAEYGLDSFKFDAGETTYLPKSGLNFTYRRDSNPSEFTKMYTKAAYQVGGNMMEMRSSWKTQGYNFYMRLMDKGSSWGGLRGFLTVIPTALTFSVLGYPFVLPDMIGGNAYVFGTNNDNKPSRELYIRWIELSAFLPCMQFSISPWQYDEEVTKIAQYYVTLHRTVVYEELVRASNAYIKGESTLLVSPLWFYADIGDVTALTVDDQFIVGDKFLVAPVLIQGAVSRNIYLPGSSQRWLDRMRPECCLITGGQWILSYSVQLHQISWWERITNSLS</sequence>
<dbReference type="HOGENOM" id="CLU_008294_0_0_1"/>
<dbReference type="PANTHER" id="PTHR43053">
    <property type="entry name" value="GLYCOSIDASE FAMILY 31"/>
    <property type="match status" value="1"/>
</dbReference>
<evidence type="ECO:0000256" key="4">
    <source>
        <dbReference type="RuleBase" id="RU361185"/>
    </source>
</evidence>
<evidence type="ECO:0000256" key="2">
    <source>
        <dbReference type="ARBA" id="ARBA00022801"/>
    </source>
</evidence>
<dbReference type="Ensembl" id="ENSCINT00000019436.3">
    <property type="protein sequence ID" value="ENSCINP00000019436.3"/>
    <property type="gene ID" value="ENSCING00000009552.3"/>
</dbReference>
<dbReference type="InterPro" id="IPR017853">
    <property type="entry name" value="GH"/>
</dbReference>
<dbReference type="GO" id="GO:0005975">
    <property type="term" value="P:carbohydrate metabolic process"/>
    <property type="evidence" value="ECO:0007669"/>
    <property type="project" value="InterPro"/>
</dbReference>
<reference evidence="7" key="2">
    <citation type="journal article" date="2008" name="Genome Biol.">
        <title>Improved genome assembly and evidence-based global gene model set for the chordate Ciona intestinalis: new insight into intron and operon populations.</title>
        <authorList>
            <person name="Satou Y."/>
            <person name="Mineta K."/>
            <person name="Ogasawara M."/>
            <person name="Sasakura Y."/>
            <person name="Shoguchi E."/>
            <person name="Ueno K."/>
            <person name="Yamada L."/>
            <person name="Matsumoto J."/>
            <person name="Wasserscheid J."/>
            <person name="Dewar K."/>
            <person name="Wiley G.B."/>
            <person name="Macmil S.L."/>
            <person name="Roe B.A."/>
            <person name="Zeller R.W."/>
            <person name="Hastings K.E."/>
            <person name="Lemaire P."/>
            <person name="Lindquist E."/>
            <person name="Endo T."/>
            <person name="Hotta K."/>
            <person name="Inaba K."/>
        </authorList>
    </citation>
    <scope>NUCLEOTIDE SEQUENCE [LARGE SCALE GENOMIC DNA]</scope>
    <source>
        <strain evidence="7">wild type</strain>
    </source>
</reference>
<dbReference type="InterPro" id="IPR000322">
    <property type="entry name" value="Glyco_hydro_31_TIM"/>
</dbReference>
<reference evidence="8" key="1">
    <citation type="journal article" date="2002" name="Science">
        <title>The draft genome of Ciona intestinalis: insights into chordate and vertebrate origins.</title>
        <authorList>
            <person name="Dehal P."/>
            <person name="Satou Y."/>
            <person name="Campbell R.K."/>
            <person name="Chapman J."/>
            <person name="Degnan B."/>
            <person name="De Tomaso A."/>
            <person name="Davidson B."/>
            <person name="Di Gregorio A."/>
            <person name="Gelpke M."/>
            <person name="Goodstein D.M."/>
            <person name="Harafuji N."/>
            <person name="Hastings K.E."/>
            <person name="Ho I."/>
            <person name="Hotta K."/>
            <person name="Huang W."/>
            <person name="Kawashima T."/>
            <person name="Lemaire P."/>
            <person name="Martinez D."/>
            <person name="Meinertzhagen I.A."/>
            <person name="Necula S."/>
            <person name="Nonaka M."/>
            <person name="Putnam N."/>
            <person name="Rash S."/>
            <person name="Saiga H."/>
            <person name="Satake M."/>
            <person name="Terry A."/>
            <person name="Yamada L."/>
            <person name="Wang H.G."/>
            <person name="Awazu S."/>
            <person name="Azumi K."/>
            <person name="Boore J."/>
            <person name="Branno M."/>
            <person name="Chin-Bow S."/>
            <person name="DeSantis R."/>
            <person name="Doyle S."/>
            <person name="Francino P."/>
            <person name="Keys D.N."/>
            <person name="Haga S."/>
            <person name="Hayashi H."/>
            <person name="Hino K."/>
            <person name="Imai K.S."/>
            <person name="Inaba K."/>
            <person name="Kano S."/>
            <person name="Kobayashi K."/>
            <person name="Kobayashi M."/>
            <person name="Lee B.I."/>
            <person name="Makabe K.W."/>
            <person name="Manohar C."/>
            <person name="Matassi G."/>
            <person name="Medina M."/>
            <person name="Mochizuki Y."/>
            <person name="Mount S."/>
            <person name="Morishita T."/>
            <person name="Miura S."/>
            <person name="Nakayama A."/>
            <person name="Nishizaka S."/>
            <person name="Nomoto H."/>
            <person name="Ohta F."/>
            <person name="Oishi K."/>
            <person name="Rigoutsos I."/>
            <person name="Sano M."/>
            <person name="Sasaki A."/>
            <person name="Sasakura Y."/>
            <person name="Shoguchi E."/>
            <person name="Shin-i T."/>
            <person name="Spagnuolo A."/>
            <person name="Stainier D."/>
            <person name="Suzuki M.M."/>
            <person name="Tassy O."/>
            <person name="Takatori N."/>
            <person name="Tokuoka M."/>
            <person name="Yagi K."/>
            <person name="Yoshizaki F."/>
            <person name="Wada S."/>
            <person name="Zhang C."/>
            <person name="Hyatt P.D."/>
            <person name="Larimer F."/>
            <person name="Detter C."/>
            <person name="Doggett N."/>
            <person name="Glavina T."/>
            <person name="Hawkins T."/>
            <person name="Richardson P."/>
            <person name="Lucas S."/>
            <person name="Kohara Y."/>
            <person name="Levine M."/>
            <person name="Satoh N."/>
            <person name="Rokhsar D.S."/>
        </authorList>
    </citation>
    <scope>NUCLEOTIDE SEQUENCE [LARGE SCALE GENOMIC DNA]</scope>
</reference>
<evidence type="ECO:0000313" key="8">
    <source>
        <dbReference type="Proteomes" id="UP000008144"/>
    </source>
</evidence>
<dbReference type="PANTHER" id="PTHR43053:SF4">
    <property type="entry name" value="MYOGENESIS-REGULATING GLYCOSIDASE"/>
    <property type="match status" value="1"/>
</dbReference>
<feature type="domain" description="Glycosyl hydrolase family 31 C-terminal" evidence="6">
    <location>
        <begin position="450"/>
        <end position="527"/>
    </location>
</feature>
<dbReference type="InterPro" id="IPR048395">
    <property type="entry name" value="Glyco_hydro_31_C"/>
</dbReference>
<dbReference type="AlphaFoldDB" id="F6U8G8"/>
<accession>F6U8G8</accession>